<protein>
    <recommendedName>
        <fullName evidence="4">MerR family transcriptional regulator</fullName>
    </recommendedName>
</protein>
<reference evidence="2 3" key="1">
    <citation type="submission" date="2020-10" db="EMBL/GenBank/DDBJ databases">
        <title>Connecting structure to function with the recovery of over 1000 high-quality activated sludge metagenome-assembled genomes encoding full-length rRNA genes using long-read sequencing.</title>
        <authorList>
            <person name="Singleton C.M."/>
            <person name="Petriglieri F."/>
            <person name="Kristensen J.M."/>
            <person name="Kirkegaard R.H."/>
            <person name="Michaelsen T.Y."/>
            <person name="Andersen M.H."/>
            <person name="Karst S.M."/>
            <person name="Dueholm M.S."/>
            <person name="Nielsen P.H."/>
            <person name="Albertsen M."/>
        </authorList>
    </citation>
    <scope>NUCLEOTIDE SEQUENCE [LARGE SCALE GENOMIC DNA]</scope>
    <source>
        <strain evidence="2">Lyne_18-Q3-R50-59_MAXAC.006</strain>
    </source>
</reference>
<sequence>MNPSDDLTVGEVLSLLQEDYPEATLGRLREFEDLSLITPELGTSGHRRYPAATLDRLRWVLDKMRDGFDPADLVDESGQPTTPQPESDPRPSGSAAVVRKKSGGEPPAEPTLFEADQTRVQPLPKLASKKAARKSPTPVSEDTAAHSVVQAPAKPPAASPRRQPEPPPQPKPAPKPKTKTKAAVAPEPEPESAKPVEPPAPPTRAEHRERRARIEAVSALQEPPPTEPVPRPRPSRTRDLPSATEATELLARPDFLAEVGLDEETLGDMERFAVISPVTIGGTSSYDQSAVLIGNIVAELLELGYEARHLRMFRMAAEREVDLLRQMALPLLMQRNPVGREQARERLQKTADLGARLNSALVAEGVAELIDHSGADAAGPTNGR</sequence>
<dbReference type="AlphaFoldDB" id="A0A936TEH0"/>
<evidence type="ECO:0008006" key="4">
    <source>
        <dbReference type="Google" id="ProtNLM"/>
    </source>
</evidence>
<name>A0A936TEH0_9ACTN</name>
<dbReference type="InterPro" id="IPR009061">
    <property type="entry name" value="DNA-bd_dom_put_sf"/>
</dbReference>
<feature type="compositionally biased region" description="Pro residues" evidence="1">
    <location>
        <begin position="222"/>
        <end position="232"/>
    </location>
</feature>
<gene>
    <name evidence="2" type="ORF">IPN02_16205</name>
</gene>
<feature type="compositionally biased region" description="Basic and acidic residues" evidence="1">
    <location>
        <begin position="204"/>
        <end position="214"/>
    </location>
</feature>
<dbReference type="Gene3D" id="1.10.1660.10">
    <property type="match status" value="1"/>
</dbReference>
<dbReference type="SUPFAM" id="SSF46955">
    <property type="entry name" value="Putative DNA-binding domain"/>
    <property type="match status" value="1"/>
</dbReference>
<organism evidence="2 3">
    <name type="scientific">Candidatus Neomicrothrix subdominans</name>
    <dbReference type="NCBI Taxonomy" id="2954438"/>
    <lineage>
        <taxon>Bacteria</taxon>
        <taxon>Bacillati</taxon>
        <taxon>Actinomycetota</taxon>
        <taxon>Acidimicrobiia</taxon>
        <taxon>Acidimicrobiales</taxon>
        <taxon>Microthrixaceae</taxon>
        <taxon>Candidatus Neomicrothrix</taxon>
    </lineage>
</organism>
<dbReference type="Proteomes" id="UP000727993">
    <property type="component" value="Unassembled WGS sequence"/>
</dbReference>
<evidence type="ECO:0000256" key="1">
    <source>
        <dbReference type="SAM" id="MobiDB-lite"/>
    </source>
</evidence>
<dbReference type="EMBL" id="JADJZA010000008">
    <property type="protein sequence ID" value="MBK9298348.1"/>
    <property type="molecule type" value="Genomic_DNA"/>
</dbReference>
<evidence type="ECO:0000313" key="2">
    <source>
        <dbReference type="EMBL" id="MBK9298348.1"/>
    </source>
</evidence>
<feature type="region of interest" description="Disordered" evidence="1">
    <location>
        <begin position="68"/>
        <end position="243"/>
    </location>
</feature>
<evidence type="ECO:0000313" key="3">
    <source>
        <dbReference type="Proteomes" id="UP000727993"/>
    </source>
</evidence>
<comment type="caution">
    <text evidence="2">The sequence shown here is derived from an EMBL/GenBank/DDBJ whole genome shotgun (WGS) entry which is preliminary data.</text>
</comment>
<accession>A0A936TEH0</accession>
<proteinExistence type="predicted"/>